<protein>
    <recommendedName>
        <fullName evidence="3">HPt domain-containing protein</fullName>
    </recommendedName>
</protein>
<dbReference type="SUPFAM" id="SSF47226">
    <property type="entry name" value="Histidine-containing phosphotransfer domain, HPT domain"/>
    <property type="match status" value="1"/>
</dbReference>
<organism evidence="4 5">
    <name type="scientific">Hydnum rufescens UP504</name>
    <dbReference type="NCBI Taxonomy" id="1448309"/>
    <lineage>
        <taxon>Eukaryota</taxon>
        <taxon>Fungi</taxon>
        <taxon>Dikarya</taxon>
        <taxon>Basidiomycota</taxon>
        <taxon>Agaricomycotina</taxon>
        <taxon>Agaricomycetes</taxon>
        <taxon>Cantharellales</taxon>
        <taxon>Hydnaceae</taxon>
        <taxon>Hydnum</taxon>
    </lineage>
</organism>
<dbReference type="InterPro" id="IPR045871">
    <property type="entry name" value="AHP1-5/YPD1"/>
</dbReference>
<dbReference type="PANTHER" id="PTHR28242">
    <property type="entry name" value="PHOSPHORELAY INTERMEDIATE PROTEIN YPD1"/>
    <property type="match status" value="1"/>
</dbReference>
<accession>A0A9P6DXB0</accession>
<evidence type="ECO:0000256" key="2">
    <source>
        <dbReference type="SAM" id="MobiDB-lite"/>
    </source>
</evidence>
<feature type="modified residue" description="Phosphohistidine" evidence="1">
    <location>
        <position position="158"/>
    </location>
</feature>
<feature type="compositionally biased region" description="Basic and acidic residues" evidence="2">
    <location>
        <begin position="12"/>
        <end position="23"/>
    </location>
</feature>
<evidence type="ECO:0000256" key="1">
    <source>
        <dbReference type="PROSITE-ProRule" id="PRU00110"/>
    </source>
</evidence>
<keyword evidence="5" id="KW-1185">Reference proteome</keyword>
<dbReference type="Proteomes" id="UP000886523">
    <property type="component" value="Unassembled WGS sequence"/>
</dbReference>
<evidence type="ECO:0000313" key="5">
    <source>
        <dbReference type="Proteomes" id="UP000886523"/>
    </source>
</evidence>
<dbReference type="Pfam" id="PF01627">
    <property type="entry name" value="Hpt"/>
    <property type="match status" value="1"/>
</dbReference>
<dbReference type="GO" id="GO:0005737">
    <property type="term" value="C:cytoplasm"/>
    <property type="evidence" value="ECO:0007669"/>
    <property type="project" value="TreeGrafter"/>
</dbReference>
<keyword evidence="1" id="KW-0597">Phosphoprotein</keyword>
<feature type="compositionally biased region" description="Polar residues" evidence="2">
    <location>
        <begin position="1"/>
        <end position="11"/>
    </location>
</feature>
<feature type="domain" description="HPt" evidence="3">
    <location>
        <begin position="119"/>
        <end position="224"/>
    </location>
</feature>
<sequence>MSSTTTLNDSRILNHDVKLRRSSLEAPPTHRPSPPPIPRRSSSSSKAAQLTTIPVIPQISPRVREEETVRRQPSPELADTARRLVPTDVSPDTSPEKATTADVIDMDTFGQILEMDDDDHDFSKSIIGTYFGQAGSTFVEMATALETRDLNKLSSLGHFLKGSSAALGVRKMQISCERMQHYGQLRDEERRIDLSEENALAKIKALVDTLKVDYAEAEQCLKAFYGGEL</sequence>
<dbReference type="GO" id="GO:0009927">
    <property type="term" value="F:histidine phosphotransfer kinase activity"/>
    <property type="evidence" value="ECO:0007669"/>
    <property type="project" value="InterPro"/>
</dbReference>
<name>A0A9P6DXB0_9AGAM</name>
<dbReference type="Gene3D" id="1.20.120.160">
    <property type="entry name" value="HPT domain"/>
    <property type="match status" value="1"/>
</dbReference>
<dbReference type="AlphaFoldDB" id="A0A9P6DXB0"/>
<dbReference type="PANTHER" id="PTHR28242:SF52">
    <property type="entry name" value="PHOSPHORELAY INTERMEDIATE PROTEIN YPD1"/>
    <property type="match status" value="1"/>
</dbReference>
<dbReference type="InterPro" id="IPR008207">
    <property type="entry name" value="Sig_transdc_His_kin_Hpt_dom"/>
</dbReference>
<dbReference type="OrthoDB" id="1673781at2759"/>
<evidence type="ECO:0000313" key="4">
    <source>
        <dbReference type="EMBL" id="KAF9517252.1"/>
    </source>
</evidence>
<dbReference type="CDD" id="cd00088">
    <property type="entry name" value="HPT"/>
    <property type="match status" value="1"/>
</dbReference>
<dbReference type="EMBL" id="MU128933">
    <property type="protein sequence ID" value="KAF9517252.1"/>
    <property type="molecule type" value="Genomic_DNA"/>
</dbReference>
<dbReference type="PROSITE" id="PS50894">
    <property type="entry name" value="HPT"/>
    <property type="match status" value="1"/>
</dbReference>
<feature type="region of interest" description="Disordered" evidence="2">
    <location>
        <begin position="1"/>
        <end position="98"/>
    </location>
</feature>
<proteinExistence type="predicted"/>
<feature type="compositionally biased region" description="Pro residues" evidence="2">
    <location>
        <begin position="29"/>
        <end position="38"/>
    </location>
</feature>
<reference evidence="4" key="1">
    <citation type="journal article" date="2020" name="Nat. Commun.">
        <title>Large-scale genome sequencing of mycorrhizal fungi provides insights into the early evolution of symbiotic traits.</title>
        <authorList>
            <person name="Miyauchi S."/>
            <person name="Kiss E."/>
            <person name="Kuo A."/>
            <person name="Drula E."/>
            <person name="Kohler A."/>
            <person name="Sanchez-Garcia M."/>
            <person name="Morin E."/>
            <person name="Andreopoulos B."/>
            <person name="Barry K.W."/>
            <person name="Bonito G."/>
            <person name="Buee M."/>
            <person name="Carver A."/>
            <person name="Chen C."/>
            <person name="Cichocki N."/>
            <person name="Clum A."/>
            <person name="Culley D."/>
            <person name="Crous P.W."/>
            <person name="Fauchery L."/>
            <person name="Girlanda M."/>
            <person name="Hayes R.D."/>
            <person name="Keri Z."/>
            <person name="LaButti K."/>
            <person name="Lipzen A."/>
            <person name="Lombard V."/>
            <person name="Magnuson J."/>
            <person name="Maillard F."/>
            <person name="Murat C."/>
            <person name="Nolan M."/>
            <person name="Ohm R.A."/>
            <person name="Pangilinan J."/>
            <person name="Pereira M.F."/>
            <person name="Perotto S."/>
            <person name="Peter M."/>
            <person name="Pfister S."/>
            <person name="Riley R."/>
            <person name="Sitrit Y."/>
            <person name="Stielow J.B."/>
            <person name="Szollosi G."/>
            <person name="Zifcakova L."/>
            <person name="Stursova M."/>
            <person name="Spatafora J.W."/>
            <person name="Tedersoo L."/>
            <person name="Vaario L.M."/>
            <person name="Yamada A."/>
            <person name="Yan M."/>
            <person name="Wang P."/>
            <person name="Xu J."/>
            <person name="Bruns T."/>
            <person name="Baldrian P."/>
            <person name="Vilgalys R."/>
            <person name="Dunand C."/>
            <person name="Henrissat B."/>
            <person name="Grigoriev I.V."/>
            <person name="Hibbett D."/>
            <person name="Nagy L.G."/>
            <person name="Martin F.M."/>
        </authorList>
    </citation>
    <scope>NUCLEOTIDE SEQUENCE</scope>
    <source>
        <strain evidence="4">UP504</strain>
    </source>
</reference>
<dbReference type="InterPro" id="IPR036641">
    <property type="entry name" value="HPT_dom_sf"/>
</dbReference>
<gene>
    <name evidence="4" type="ORF">BS47DRAFT_1340005</name>
</gene>
<comment type="caution">
    <text evidence="4">The sequence shown here is derived from an EMBL/GenBank/DDBJ whole genome shotgun (WGS) entry which is preliminary data.</text>
</comment>
<evidence type="ECO:0000259" key="3">
    <source>
        <dbReference type="PROSITE" id="PS50894"/>
    </source>
</evidence>
<dbReference type="GO" id="GO:0043424">
    <property type="term" value="F:protein histidine kinase binding"/>
    <property type="evidence" value="ECO:0007669"/>
    <property type="project" value="InterPro"/>
</dbReference>
<dbReference type="GO" id="GO:0000160">
    <property type="term" value="P:phosphorelay signal transduction system"/>
    <property type="evidence" value="ECO:0007669"/>
    <property type="project" value="InterPro"/>
</dbReference>
<dbReference type="SMART" id="SM00073">
    <property type="entry name" value="HPT"/>
    <property type="match status" value="1"/>
</dbReference>
<dbReference type="GO" id="GO:0005634">
    <property type="term" value="C:nucleus"/>
    <property type="evidence" value="ECO:0007669"/>
    <property type="project" value="TreeGrafter"/>
</dbReference>